<dbReference type="Gene3D" id="1.20.120.70">
    <property type="entry name" value="Tobacco mosaic virus-like, coat protein"/>
    <property type="match status" value="1"/>
</dbReference>
<dbReference type="Pfam" id="PF00721">
    <property type="entry name" value="TMV_coat"/>
    <property type="match status" value="1"/>
</dbReference>
<dbReference type="EMBL" id="VVIM01000001">
    <property type="protein sequence ID" value="KAB0803038.1"/>
    <property type="molecule type" value="Genomic_DNA"/>
</dbReference>
<gene>
    <name evidence="1" type="ORF">PPYR_00008</name>
</gene>
<name>A0A5N4B0J9_PHOPY</name>
<evidence type="ECO:0000313" key="1">
    <source>
        <dbReference type="EMBL" id="KAB0803038.1"/>
    </source>
</evidence>
<dbReference type="InParanoid" id="A0A5N4B0J9"/>
<protein>
    <submittedName>
        <fullName evidence="1">Uncharacterized protein</fullName>
    </submittedName>
</protein>
<dbReference type="GO" id="GO:0005198">
    <property type="term" value="F:structural molecule activity"/>
    <property type="evidence" value="ECO:0007669"/>
    <property type="project" value="InterPro"/>
</dbReference>
<dbReference type="AlphaFoldDB" id="A0A5N4B0J9"/>
<dbReference type="Proteomes" id="UP000327044">
    <property type="component" value="Unassembled WGS sequence"/>
</dbReference>
<comment type="caution">
    <text evidence="1">The sequence shown here is derived from an EMBL/GenBank/DDBJ whole genome shotgun (WGS) entry which is preliminary data.</text>
</comment>
<dbReference type="SUPFAM" id="SSF47195">
    <property type="entry name" value="TMV-like viral coat proteins"/>
    <property type="match status" value="1"/>
</dbReference>
<proteinExistence type="predicted"/>
<evidence type="ECO:0000313" key="2">
    <source>
        <dbReference type="Proteomes" id="UP000327044"/>
    </source>
</evidence>
<reference evidence="1 2" key="1">
    <citation type="journal article" date="2018" name="Elife">
        <title>Firefly genomes illuminate parallel origins of bioluminescence in beetles.</title>
        <authorList>
            <person name="Fallon T.R."/>
            <person name="Lower S.E."/>
            <person name="Chang C.H."/>
            <person name="Bessho-Uehara M."/>
            <person name="Martin G.J."/>
            <person name="Bewick A.J."/>
            <person name="Behringer M."/>
            <person name="Debat H.J."/>
            <person name="Wong I."/>
            <person name="Day J.C."/>
            <person name="Suvorov A."/>
            <person name="Silva C.J."/>
            <person name="Stanger-Hall K.F."/>
            <person name="Hall D.W."/>
            <person name="Schmitz R.J."/>
            <person name="Nelson D.R."/>
            <person name="Lewis S.M."/>
            <person name="Shigenobu S."/>
            <person name="Bybee S.M."/>
            <person name="Larracuente A.M."/>
            <person name="Oba Y."/>
            <person name="Weng J.K."/>
        </authorList>
    </citation>
    <scope>NUCLEOTIDE SEQUENCE [LARGE SCALE GENOMIC DNA]</scope>
    <source>
        <strain evidence="1">1611_PpyrPB1</strain>
        <tissue evidence="1">Whole body</tissue>
    </source>
</reference>
<keyword evidence="2" id="KW-1185">Reference proteome</keyword>
<accession>A0A5N4B0J9</accession>
<dbReference type="InterPro" id="IPR001337">
    <property type="entry name" value="TMV-like_coat"/>
</dbReference>
<sequence length="251" mass="28681">MNLSNWYFCQYEKVIIMKKMKATASNQSEENLGLSSLYTELRSRRTTRAKAPKITKPTQVETASLIQLTPPVSIESTSAVQLAITEQPLPPSPNPSQPDETMGYTWDKRAIIAKSQPWYNIEELMALLINIRKANYSIVEQRQQMLTALNEMRTAAPFDRNVRFPEGVVYICETHGDWIRKFQQLRTSLSFKDFSAKDKGSTSKPGEPADFNDSLLACHNAITGIMTQLGQEEYLIDRETFEKKYNLVWTV</sequence>
<dbReference type="InterPro" id="IPR036417">
    <property type="entry name" value="TMV-like_coat_sf"/>
</dbReference>
<organism evidence="1 2">
    <name type="scientific">Photinus pyralis</name>
    <name type="common">Common eastern firefly</name>
    <name type="synonym">Lampyris pyralis</name>
    <dbReference type="NCBI Taxonomy" id="7054"/>
    <lineage>
        <taxon>Eukaryota</taxon>
        <taxon>Metazoa</taxon>
        <taxon>Ecdysozoa</taxon>
        <taxon>Arthropoda</taxon>
        <taxon>Hexapoda</taxon>
        <taxon>Insecta</taxon>
        <taxon>Pterygota</taxon>
        <taxon>Neoptera</taxon>
        <taxon>Endopterygota</taxon>
        <taxon>Coleoptera</taxon>
        <taxon>Polyphaga</taxon>
        <taxon>Elateriformia</taxon>
        <taxon>Elateroidea</taxon>
        <taxon>Lampyridae</taxon>
        <taxon>Lampyrinae</taxon>
        <taxon>Photinus</taxon>
    </lineage>
</organism>